<dbReference type="Proteomes" id="UP000054270">
    <property type="component" value="Unassembled WGS sequence"/>
</dbReference>
<reference evidence="3" key="1">
    <citation type="submission" date="2014-04" db="EMBL/GenBank/DDBJ databases">
        <title>Evolutionary Origins and Diversification of the Mycorrhizal Mutualists.</title>
        <authorList>
            <consortium name="DOE Joint Genome Institute"/>
            <consortium name="Mycorrhizal Genomics Consortium"/>
            <person name="Kohler A."/>
            <person name="Kuo A."/>
            <person name="Nagy L.G."/>
            <person name="Floudas D."/>
            <person name="Copeland A."/>
            <person name="Barry K.W."/>
            <person name="Cichocki N."/>
            <person name="Veneault-Fourrey C."/>
            <person name="LaButti K."/>
            <person name="Lindquist E.A."/>
            <person name="Lipzen A."/>
            <person name="Lundell T."/>
            <person name="Morin E."/>
            <person name="Murat C."/>
            <person name="Riley R."/>
            <person name="Ohm R."/>
            <person name="Sun H."/>
            <person name="Tunlid A."/>
            <person name="Henrissat B."/>
            <person name="Grigoriev I.V."/>
            <person name="Hibbett D.S."/>
            <person name="Martin F."/>
        </authorList>
    </citation>
    <scope>NUCLEOTIDE SEQUENCE [LARGE SCALE GENOMIC DNA]</scope>
    <source>
        <strain evidence="3">FD-334 SS-4</strain>
    </source>
</reference>
<dbReference type="EMBL" id="KN817553">
    <property type="protein sequence ID" value="KJA21973.1"/>
    <property type="molecule type" value="Genomic_DNA"/>
</dbReference>
<feature type="compositionally biased region" description="Basic and acidic residues" evidence="1">
    <location>
        <begin position="118"/>
        <end position="135"/>
    </location>
</feature>
<accession>A0A0D2MEF6</accession>
<dbReference type="STRING" id="945553.A0A0D2MEF6"/>
<feature type="compositionally biased region" description="Acidic residues" evidence="1">
    <location>
        <begin position="323"/>
        <end position="336"/>
    </location>
</feature>
<dbReference type="OrthoDB" id="3061191at2759"/>
<dbReference type="AlphaFoldDB" id="A0A0D2MEF6"/>
<proteinExistence type="predicted"/>
<feature type="compositionally biased region" description="Basic and acidic residues" evidence="1">
    <location>
        <begin position="57"/>
        <end position="67"/>
    </location>
</feature>
<sequence>MEGHNEKIPPESGASPQRKTRKKRDEPSVVLTPSKLRTFIKPSSRGDGGFAATATKRRGENLDKGDRVGPSSGGSSEQHPAAPGYQPFMPAPSTDDSSHFLGDKLGGNAASPKTPRSSRTEARDTPSAATDKDTINDIFTPESHPNNESPSVGRLSTVHQELLKDGMRELDEVAKKISYMVFVHLDLANNFSKSGFVLHNYPEGVPFPTKCDKKKGIACLTVKEQKLLVNAFRDSEYPMKLVKTFTGEVPKNQPVMIGAPPPDTSEHTQGRRLFLEASRGEDRMGPMRQAKKDTQTSVGAEDVPTNRKGKQSIRTRSLSVDSNGEDEDVTSSEDEKDVERERAQIPHHDVSVAKENPDNSLESCTI</sequence>
<feature type="compositionally biased region" description="Basic and acidic residues" evidence="1">
    <location>
        <begin position="278"/>
        <end position="294"/>
    </location>
</feature>
<evidence type="ECO:0000256" key="1">
    <source>
        <dbReference type="SAM" id="MobiDB-lite"/>
    </source>
</evidence>
<name>A0A0D2MEF6_HYPSF</name>
<keyword evidence="3" id="KW-1185">Reference proteome</keyword>
<gene>
    <name evidence="2" type="ORF">HYPSUDRAFT_202467</name>
</gene>
<feature type="compositionally biased region" description="Basic and acidic residues" evidence="1">
    <location>
        <begin position="337"/>
        <end position="357"/>
    </location>
</feature>
<organism evidence="2 3">
    <name type="scientific">Hypholoma sublateritium (strain FD-334 SS-4)</name>
    <dbReference type="NCBI Taxonomy" id="945553"/>
    <lineage>
        <taxon>Eukaryota</taxon>
        <taxon>Fungi</taxon>
        <taxon>Dikarya</taxon>
        <taxon>Basidiomycota</taxon>
        <taxon>Agaricomycotina</taxon>
        <taxon>Agaricomycetes</taxon>
        <taxon>Agaricomycetidae</taxon>
        <taxon>Agaricales</taxon>
        <taxon>Agaricineae</taxon>
        <taxon>Strophariaceae</taxon>
        <taxon>Hypholoma</taxon>
    </lineage>
</organism>
<feature type="region of interest" description="Disordered" evidence="1">
    <location>
        <begin position="277"/>
        <end position="366"/>
    </location>
</feature>
<evidence type="ECO:0000313" key="2">
    <source>
        <dbReference type="EMBL" id="KJA21973.1"/>
    </source>
</evidence>
<feature type="region of interest" description="Disordered" evidence="1">
    <location>
        <begin position="1"/>
        <end position="155"/>
    </location>
</feature>
<evidence type="ECO:0000313" key="3">
    <source>
        <dbReference type="Proteomes" id="UP000054270"/>
    </source>
</evidence>
<protein>
    <submittedName>
        <fullName evidence="2">Uncharacterized protein</fullName>
    </submittedName>
</protein>